<feature type="transmembrane region" description="Helical" evidence="1">
    <location>
        <begin position="160"/>
        <end position="181"/>
    </location>
</feature>
<dbReference type="Proteomes" id="UP001228690">
    <property type="component" value="Chromosome"/>
</dbReference>
<accession>A0ABY8MEA5</accession>
<evidence type="ECO:0000313" key="3">
    <source>
        <dbReference type="Proteomes" id="UP001228690"/>
    </source>
</evidence>
<gene>
    <name evidence="2" type="ORF">P0082_07110</name>
</gene>
<dbReference type="EMBL" id="CP123443">
    <property type="protein sequence ID" value="WGK68251.1"/>
    <property type="molecule type" value="Genomic_DNA"/>
</dbReference>
<reference evidence="2 3" key="1">
    <citation type="submission" date="2023-04" db="EMBL/GenBank/DDBJ databases">
        <title>Spirochaete genome identified in red abalone sample constitutes a novel genus.</title>
        <authorList>
            <person name="Sharma S.P."/>
            <person name="Purcell C.M."/>
            <person name="Hyde J.R."/>
            <person name="Severin A.J."/>
        </authorList>
    </citation>
    <scope>NUCLEOTIDE SEQUENCE [LARGE SCALE GENOMIC DNA]</scope>
    <source>
        <strain evidence="2 3">SP-2023</strain>
    </source>
</reference>
<evidence type="ECO:0000256" key="1">
    <source>
        <dbReference type="SAM" id="Phobius"/>
    </source>
</evidence>
<dbReference type="Pfam" id="PF12730">
    <property type="entry name" value="ABC2_membrane_4"/>
    <property type="match status" value="1"/>
</dbReference>
<dbReference type="RefSeq" id="WP_326926422.1">
    <property type="nucleotide sequence ID" value="NZ_CP123443.1"/>
</dbReference>
<feature type="transmembrane region" description="Helical" evidence="1">
    <location>
        <begin position="86"/>
        <end position="110"/>
    </location>
</feature>
<keyword evidence="1" id="KW-0812">Transmembrane</keyword>
<name>A0ABY8MEA5_9SPIO</name>
<sequence length="245" mass="27641">MLTIVWHSIKNTKALLVFAIFILLYLLTSFRLPDDVQTARYVMIYSSMTLTLAYSGVAFLSLIFTEHRQGSIFLLLSSPHSRTVIYLSKFLSAFITLVVLLLFQLVISGYKNFGSEVFFRDILPNLLPRIFYQSLANALFFGSVWSLIGQCMRPALNRWLVMVVALYGAISSVYLIFLVAIRTGLGGNLVDSSSLFFDIVNVLFYQHLIFLAESPMLSASLFFAGSIVLFALGGFWFARRDFNAL</sequence>
<proteinExistence type="predicted"/>
<feature type="transmembrane region" description="Helical" evidence="1">
    <location>
        <begin position="42"/>
        <end position="65"/>
    </location>
</feature>
<feature type="transmembrane region" description="Helical" evidence="1">
    <location>
        <begin position="219"/>
        <end position="238"/>
    </location>
</feature>
<feature type="transmembrane region" description="Helical" evidence="1">
    <location>
        <begin position="130"/>
        <end position="148"/>
    </location>
</feature>
<protein>
    <submittedName>
        <fullName evidence="2">ABC transporter permease</fullName>
    </submittedName>
</protein>
<keyword evidence="1" id="KW-1133">Transmembrane helix</keyword>
<organism evidence="2 3">
    <name type="scientific">Candidatus Haliotispira prima</name>
    <dbReference type="NCBI Taxonomy" id="3034016"/>
    <lineage>
        <taxon>Bacteria</taxon>
        <taxon>Pseudomonadati</taxon>
        <taxon>Spirochaetota</taxon>
        <taxon>Spirochaetia</taxon>
        <taxon>Spirochaetales</taxon>
        <taxon>Spirochaetaceae</taxon>
        <taxon>Candidatus Haliotispira</taxon>
    </lineage>
</organism>
<evidence type="ECO:0000313" key="2">
    <source>
        <dbReference type="EMBL" id="WGK68251.1"/>
    </source>
</evidence>
<keyword evidence="1" id="KW-0472">Membrane</keyword>
<feature type="transmembrane region" description="Helical" evidence="1">
    <location>
        <begin position="12"/>
        <end position="30"/>
    </location>
</feature>
<keyword evidence="3" id="KW-1185">Reference proteome</keyword>